<feature type="compositionally biased region" description="Basic and acidic residues" evidence="1">
    <location>
        <begin position="109"/>
        <end position="136"/>
    </location>
</feature>
<name>A0A7S1R3Z9_NEODS</name>
<protein>
    <submittedName>
        <fullName evidence="2">Uncharacterized protein</fullName>
    </submittedName>
</protein>
<organism evidence="2">
    <name type="scientific">Neobodo designis</name>
    <name type="common">Flagellated protozoan</name>
    <name type="synonym">Bodo designis</name>
    <dbReference type="NCBI Taxonomy" id="312471"/>
    <lineage>
        <taxon>Eukaryota</taxon>
        <taxon>Discoba</taxon>
        <taxon>Euglenozoa</taxon>
        <taxon>Kinetoplastea</taxon>
        <taxon>Metakinetoplastina</taxon>
        <taxon>Neobodonida</taxon>
        <taxon>Neobodo</taxon>
    </lineage>
</organism>
<evidence type="ECO:0000256" key="1">
    <source>
        <dbReference type="SAM" id="MobiDB-lite"/>
    </source>
</evidence>
<accession>A0A7S1R3Z9</accession>
<dbReference type="EMBL" id="HBGF01052580">
    <property type="protein sequence ID" value="CAD9155475.1"/>
    <property type="molecule type" value="Transcribed_RNA"/>
</dbReference>
<proteinExistence type="predicted"/>
<evidence type="ECO:0000313" key="2">
    <source>
        <dbReference type="EMBL" id="CAD9155475.1"/>
    </source>
</evidence>
<feature type="region of interest" description="Disordered" evidence="1">
    <location>
        <begin position="109"/>
        <end position="143"/>
    </location>
</feature>
<reference evidence="2" key="1">
    <citation type="submission" date="2021-01" db="EMBL/GenBank/DDBJ databases">
        <authorList>
            <person name="Corre E."/>
            <person name="Pelletier E."/>
            <person name="Niang G."/>
            <person name="Scheremetjew M."/>
            <person name="Finn R."/>
            <person name="Kale V."/>
            <person name="Holt S."/>
            <person name="Cochrane G."/>
            <person name="Meng A."/>
            <person name="Brown T."/>
            <person name="Cohen L."/>
        </authorList>
    </citation>
    <scope>NUCLEOTIDE SEQUENCE</scope>
    <source>
        <strain evidence="2">CCAP 1951/1</strain>
    </source>
</reference>
<dbReference type="AlphaFoldDB" id="A0A7S1R3Z9"/>
<sequence length="143" mass="14926">MSLRVVLGGRCGVQAGRVLEFPADSVVSSSGHPSLASMTANDLVAAMRAQWPADASDGVDFDSAAVNLLHSGRVLPASARTNLTAPGDGDALHLHLVFRSAELVAAAERRKADERAGAGEKRKQPPGQERRVRQDDGGCCIVA</sequence>
<gene>
    <name evidence="2" type="ORF">NDES1114_LOCUS35185</name>
</gene>